<dbReference type="PANTHER" id="PTHR33874">
    <property type="entry name" value="RING FINGER PROTEIN"/>
    <property type="match status" value="1"/>
</dbReference>
<dbReference type="Proteomes" id="UP001374535">
    <property type="component" value="Chromosome 11"/>
</dbReference>
<protein>
    <recommendedName>
        <fullName evidence="4">Retrotransposon gag domain-containing protein</fullName>
    </recommendedName>
</protein>
<accession>A0AAQ3MFK7</accession>
<feature type="compositionally biased region" description="Acidic residues" evidence="1">
    <location>
        <begin position="44"/>
        <end position="55"/>
    </location>
</feature>
<evidence type="ECO:0008006" key="4">
    <source>
        <dbReference type="Google" id="ProtNLM"/>
    </source>
</evidence>
<evidence type="ECO:0000313" key="3">
    <source>
        <dbReference type="Proteomes" id="UP001374535"/>
    </source>
</evidence>
<dbReference type="PANTHER" id="PTHR33874:SF1">
    <property type="entry name" value="RING FINGER PROTEIN"/>
    <property type="match status" value="1"/>
</dbReference>
<name>A0AAQ3MFK7_VIGMU</name>
<sequence>MEVGVSDPNPNPVRVKRKTLEAMLEQCQRALELINASDGQNQEQEGEEEEEDSDESQPSTSPDPETDQKASQSRVGGKIRASLMNGLLRIFALCDLIKSRVECRDFLEKLEYAQASVSLSVAGNNSMLMEKAWVLTEEGSSWDLVSENDLWEGEGANSNSEQEDYVLVKQEDIVEGIACFMAAYLLSLKQTKDLTPNQLQDGEFGCFLHNICGLMLGYRTCEGDYAPAIRLFLGWKPINWSDLPNLQSEGRRTHEMEGRVLAVEGQLEAVEIKLAETKAYTVFLRHETGALRQNYEAIRQDIQAIQKLLGDRKQDQHRPCCEGSESSVNENDGGPEGERGRGGGGNREGSANWRKRVELPAFEGLKRALVVRFGEGSRGSVYERLAAIKQVGTVNGYVRDFEVLVGQTTRIPEEQLLGYFMAGLQEEVSDQVRPHDPQDLMSAMRVTRDVEKLRRTIRQEFGFLGGGGGSRIKKQTQGNGGKHEVNKERDDPGQRNSKAKCQRERKKAVQSRPPLSGKRIEGADIGRRRRGKFATTQGKASGFPSYGNPMRKRSHETKLLHSNLRTRLF</sequence>
<dbReference type="AlphaFoldDB" id="A0AAQ3MFK7"/>
<feature type="compositionally biased region" description="Basic and acidic residues" evidence="1">
    <location>
        <begin position="481"/>
        <end position="493"/>
    </location>
</feature>
<gene>
    <name evidence="2" type="ORF">V8G54_035709</name>
</gene>
<organism evidence="2 3">
    <name type="scientific">Vigna mungo</name>
    <name type="common">Black gram</name>
    <name type="synonym">Phaseolus mungo</name>
    <dbReference type="NCBI Taxonomy" id="3915"/>
    <lineage>
        <taxon>Eukaryota</taxon>
        <taxon>Viridiplantae</taxon>
        <taxon>Streptophyta</taxon>
        <taxon>Embryophyta</taxon>
        <taxon>Tracheophyta</taxon>
        <taxon>Spermatophyta</taxon>
        <taxon>Magnoliopsida</taxon>
        <taxon>eudicotyledons</taxon>
        <taxon>Gunneridae</taxon>
        <taxon>Pentapetalae</taxon>
        <taxon>rosids</taxon>
        <taxon>fabids</taxon>
        <taxon>Fabales</taxon>
        <taxon>Fabaceae</taxon>
        <taxon>Papilionoideae</taxon>
        <taxon>50 kb inversion clade</taxon>
        <taxon>NPAAA clade</taxon>
        <taxon>indigoferoid/millettioid clade</taxon>
        <taxon>Phaseoleae</taxon>
        <taxon>Vigna</taxon>
    </lineage>
</organism>
<feature type="region of interest" description="Disordered" evidence="1">
    <location>
        <begin position="315"/>
        <end position="352"/>
    </location>
</feature>
<proteinExistence type="predicted"/>
<evidence type="ECO:0000256" key="1">
    <source>
        <dbReference type="SAM" id="MobiDB-lite"/>
    </source>
</evidence>
<reference evidence="2 3" key="1">
    <citation type="journal article" date="2023" name="Life. Sci Alliance">
        <title>Evolutionary insights into 3D genome organization and epigenetic landscape of Vigna mungo.</title>
        <authorList>
            <person name="Junaid A."/>
            <person name="Singh B."/>
            <person name="Bhatia S."/>
        </authorList>
    </citation>
    <scope>NUCLEOTIDE SEQUENCE [LARGE SCALE GENOMIC DNA]</scope>
    <source>
        <strain evidence="2">Urdbean</strain>
    </source>
</reference>
<dbReference type="EMBL" id="CP144690">
    <property type="protein sequence ID" value="WVY90195.1"/>
    <property type="molecule type" value="Genomic_DNA"/>
</dbReference>
<feature type="compositionally biased region" description="Basic residues" evidence="1">
    <location>
        <begin position="497"/>
        <end position="509"/>
    </location>
</feature>
<feature type="region of interest" description="Disordered" evidence="1">
    <location>
        <begin position="461"/>
        <end position="552"/>
    </location>
</feature>
<keyword evidence="3" id="KW-1185">Reference proteome</keyword>
<feature type="region of interest" description="Disordered" evidence="1">
    <location>
        <begin position="31"/>
        <end position="75"/>
    </location>
</feature>
<evidence type="ECO:0000313" key="2">
    <source>
        <dbReference type="EMBL" id="WVY90195.1"/>
    </source>
</evidence>